<feature type="region of interest" description="Disordered" evidence="1">
    <location>
        <begin position="40"/>
        <end position="71"/>
    </location>
</feature>
<evidence type="ECO:0000256" key="1">
    <source>
        <dbReference type="SAM" id="MobiDB-lite"/>
    </source>
</evidence>
<name>A0ABT1GZY4_9NOCA</name>
<evidence type="ECO:0000313" key="2">
    <source>
        <dbReference type="EMBL" id="MCP2160559.1"/>
    </source>
</evidence>
<gene>
    <name evidence="2" type="ORF">LX12_001746</name>
</gene>
<organism evidence="2 3">
    <name type="scientific">Williamsia serinedens</name>
    <dbReference type="NCBI Taxonomy" id="391736"/>
    <lineage>
        <taxon>Bacteria</taxon>
        <taxon>Bacillati</taxon>
        <taxon>Actinomycetota</taxon>
        <taxon>Actinomycetes</taxon>
        <taxon>Mycobacteriales</taxon>
        <taxon>Nocardiaceae</taxon>
        <taxon>Williamsia</taxon>
    </lineage>
</organism>
<dbReference type="EMBL" id="JAMTCG010000003">
    <property type="protein sequence ID" value="MCP2160559.1"/>
    <property type="molecule type" value="Genomic_DNA"/>
</dbReference>
<sequence>MSRGRRAGRLSTDFTIRAVIAIGYDLGMVESTYLRIDDTRPGLTLTHPEPGKVYASSYGTPPDLRRGPGRH</sequence>
<evidence type="ECO:0000313" key="3">
    <source>
        <dbReference type="Proteomes" id="UP001205740"/>
    </source>
</evidence>
<protein>
    <submittedName>
        <fullName evidence="2">Uncharacterized protein</fullName>
    </submittedName>
</protein>
<dbReference type="Proteomes" id="UP001205740">
    <property type="component" value="Unassembled WGS sequence"/>
</dbReference>
<proteinExistence type="predicted"/>
<keyword evidence="3" id="KW-1185">Reference proteome</keyword>
<reference evidence="2 3" key="1">
    <citation type="submission" date="2022-06" db="EMBL/GenBank/DDBJ databases">
        <title>Genomic Encyclopedia of Archaeal and Bacterial Type Strains, Phase II (KMG-II): from individual species to whole genera.</title>
        <authorList>
            <person name="Goeker M."/>
        </authorList>
    </citation>
    <scope>NUCLEOTIDE SEQUENCE [LARGE SCALE GENOMIC DNA]</scope>
    <source>
        <strain evidence="2 3">DSM 45037</strain>
    </source>
</reference>
<comment type="caution">
    <text evidence="2">The sequence shown here is derived from an EMBL/GenBank/DDBJ whole genome shotgun (WGS) entry which is preliminary data.</text>
</comment>
<accession>A0ABT1GZY4</accession>